<comment type="similarity">
    <text evidence="2">Belongs to the FAD-dependent glycerol-3-phosphate dehydrogenase family.</text>
</comment>
<evidence type="ECO:0000256" key="2">
    <source>
        <dbReference type="ARBA" id="ARBA00007330"/>
    </source>
</evidence>
<evidence type="ECO:0000313" key="11">
    <source>
        <dbReference type="Proteomes" id="UP001141992"/>
    </source>
</evidence>
<dbReference type="GO" id="GO:0004368">
    <property type="term" value="F:glycerol-3-phosphate dehydrogenase (quinone) activity"/>
    <property type="evidence" value="ECO:0007669"/>
    <property type="project" value="InterPro"/>
</dbReference>
<dbReference type="InterPro" id="IPR031656">
    <property type="entry name" value="DAO_C"/>
</dbReference>
<dbReference type="Gene3D" id="3.30.9.10">
    <property type="entry name" value="D-Amino Acid Oxidase, subunit A, domain 2"/>
    <property type="match status" value="1"/>
</dbReference>
<proteinExistence type="inferred from homology"/>
<reference evidence="10" key="1">
    <citation type="submission" date="2022-12" db="EMBL/GenBank/DDBJ databases">
        <authorList>
            <person name="Voronina O.L."/>
            <person name="Kunda M.S."/>
            <person name="Ryzhova N."/>
            <person name="Aksenova E.I."/>
        </authorList>
    </citation>
    <scope>NUCLEOTIDE SEQUENCE</scope>
    <source>
        <strain evidence="10">SCCH136:Ach223948</strain>
    </source>
</reference>
<dbReference type="eggNOG" id="COG0578">
    <property type="taxonomic scope" value="Bacteria"/>
</dbReference>
<comment type="caution">
    <text evidence="10">The sequence shown here is derived from an EMBL/GenBank/DDBJ whole genome shotgun (WGS) entry which is preliminary data.</text>
</comment>
<evidence type="ECO:0000256" key="5">
    <source>
        <dbReference type="ARBA" id="ARBA00022827"/>
    </source>
</evidence>
<organism evidence="10 11">
    <name type="scientific">Alcaligenes xylosoxydans xylosoxydans</name>
    <name type="common">Achromobacter xylosoxidans</name>
    <dbReference type="NCBI Taxonomy" id="85698"/>
    <lineage>
        <taxon>Bacteria</taxon>
        <taxon>Pseudomonadati</taxon>
        <taxon>Pseudomonadota</taxon>
        <taxon>Betaproteobacteria</taxon>
        <taxon>Burkholderiales</taxon>
        <taxon>Alcaligenaceae</taxon>
        <taxon>Achromobacter</taxon>
    </lineage>
</organism>
<dbReference type="GO" id="GO:0046168">
    <property type="term" value="P:glycerol-3-phosphate catabolic process"/>
    <property type="evidence" value="ECO:0007669"/>
    <property type="project" value="TreeGrafter"/>
</dbReference>
<dbReference type="SUPFAM" id="SSF51905">
    <property type="entry name" value="FAD/NAD(P)-binding domain"/>
    <property type="match status" value="1"/>
</dbReference>
<comment type="cofactor">
    <cofactor evidence="1">
        <name>FAD</name>
        <dbReference type="ChEBI" id="CHEBI:57692"/>
    </cofactor>
</comment>
<evidence type="ECO:0000313" key="10">
    <source>
        <dbReference type="EMBL" id="MCZ8401730.1"/>
    </source>
</evidence>
<evidence type="ECO:0000256" key="6">
    <source>
        <dbReference type="ARBA" id="ARBA00023002"/>
    </source>
</evidence>
<dbReference type="Proteomes" id="UP001141992">
    <property type="component" value="Unassembled WGS sequence"/>
</dbReference>
<protein>
    <submittedName>
        <fullName evidence="10">Glycerol-3-phosphate dehydrogenase/oxidase</fullName>
    </submittedName>
</protein>
<feature type="region of interest" description="Disordered" evidence="7">
    <location>
        <begin position="1"/>
        <end position="23"/>
    </location>
</feature>
<dbReference type="Pfam" id="PF01266">
    <property type="entry name" value="DAO"/>
    <property type="match status" value="1"/>
</dbReference>
<dbReference type="InterPro" id="IPR036188">
    <property type="entry name" value="FAD/NAD-bd_sf"/>
</dbReference>
<dbReference type="Gene3D" id="3.50.50.60">
    <property type="entry name" value="FAD/NAD(P)-binding domain"/>
    <property type="match status" value="1"/>
</dbReference>
<keyword evidence="6" id="KW-0560">Oxidoreductase</keyword>
<dbReference type="InterPro" id="IPR038299">
    <property type="entry name" value="DAO_C_sf"/>
</dbReference>
<name>A0A0D6I2Y4_ALCXX</name>
<dbReference type="AlphaFoldDB" id="A0A0D6I2Y4"/>
<evidence type="ECO:0000256" key="3">
    <source>
        <dbReference type="ARBA" id="ARBA00022630"/>
    </source>
</evidence>
<evidence type="ECO:0000256" key="1">
    <source>
        <dbReference type="ARBA" id="ARBA00001974"/>
    </source>
</evidence>
<dbReference type="PRINTS" id="PR01001">
    <property type="entry name" value="FADG3PDH"/>
</dbReference>
<feature type="compositionally biased region" description="Basic and acidic residues" evidence="7">
    <location>
        <begin position="12"/>
        <end position="23"/>
    </location>
</feature>
<evidence type="ECO:0000259" key="8">
    <source>
        <dbReference type="Pfam" id="PF01266"/>
    </source>
</evidence>
<feature type="domain" description="FAD dependent oxidoreductase" evidence="8">
    <location>
        <begin position="39"/>
        <end position="372"/>
    </location>
</feature>
<keyword evidence="3" id="KW-0285">Flavoprotein</keyword>
<evidence type="ECO:0000256" key="4">
    <source>
        <dbReference type="ARBA" id="ARBA00022798"/>
    </source>
</evidence>
<dbReference type="GO" id="GO:0006071">
    <property type="term" value="P:glycerol metabolic process"/>
    <property type="evidence" value="ECO:0007669"/>
    <property type="project" value="UniProtKB-KW"/>
</dbReference>
<dbReference type="PANTHER" id="PTHR11985:SF35">
    <property type="entry name" value="ANAEROBIC GLYCEROL-3-PHOSPHATE DEHYDROGENASE SUBUNIT A"/>
    <property type="match status" value="1"/>
</dbReference>
<dbReference type="Gene3D" id="1.10.8.870">
    <property type="entry name" value="Alpha-glycerophosphate oxidase, cap domain"/>
    <property type="match status" value="1"/>
</dbReference>
<dbReference type="PANTHER" id="PTHR11985">
    <property type="entry name" value="GLYCEROL-3-PHOSPHATE DEHYDROGENASE"/>
    <property type="match status" value="1"/>
</dbReference>
<dbReference type="InterPro" id="IPR000447">
    <property type="entry name" value="G3P_DH_FAD-dep"/>
</dbReference>
<dbReference type="InterPro" id="IPR006076">
    <property type="entry name" value="FAD-dep_OxRdtase"/>
</dbReference>
<accession>A0A0D6I2Y4</accession>
<keyword evidence="4" id="KW-0319">Glycerol metabolism</keyword>
<evidence type="ECO:0000259" key="9">
    <source>
        <dbReference type="Pfam" id="PF16901"/>
    </source>
</evidence>
<dbReference type="Pfam" id="PF16901">
    <property type="entry name" value="DAO_C"/>
    <property type="match status" value="1"/>
</dbReference>
<dbReference type="EMBL" id="JAPZVI010000005">
    <property type="protein sequence ID" value="MCZ8401730.1"/>
    <property type="molecule type" value="Genomic_DNA"/>
</dbReference>
<evidence type="ECO:0000256" key="7">
    <source>
        <dbReference type="SAM" id="MobiDB-lite"/>
    </source>
</evidence>
<feature type="domain" description="Alpha-glycerophosphate oxidase C-terminal" evidence="9">
    <location>
        <begin position="420"/>
        <end position="534"/>
    </location>
</feature>
<keyword evidence="5" id="KW-0274">FAD</keyword>
<sequence length="559" mass="60926">MIGLPSRKPRKDRAGMTRGEPLRLARQEQADRLGGEHFDMLIVGGGITGAYAALDASLRGYRVALVEKDDFASGTSSKSSKMVHGGLRYIEQGNLGLVRHSLHERQRLRRNARHLVQRLPFLFPLLERDGVFDKRLAKAFESLLWTYDLAGGWREGILHQKLTPEEVLSHCPTFKQDGLLGGFLYFDARVDDARLTLAVARTAAFHGAAVLNHARAIEVTRDTHGKVDGAIVQAGQAEIRVRANVVIMATGVWLRDWNGSRKGDPQALHIRPAKGVHVAVPWLKVRNDCTVTIPVPGRSRRATITRWGNVSYLGTTDEDYAGDLDDVHCTRRELDFLLEGARSALKTDLRAEDVVGSIAGCRPLVAPPGGKTLEIKRNHEIRIAADGLVTIVGGKLTTSRHMAEQTIDAAQKVLGRKARCVTASAFLLGAAGYDPQAIVASGGLSAHLGERYGTEARFVSDLMQQTPALAAPLVPGLPYTEAEALYAVRHELAATVEDVLSRRMRARLMARDASAEAAERVGKILQAELGLSDAAVAQQVRSYRAAIEHEKSVLMGDDS</sequence>
<dbReference type="RefSeq" id="WP_024069448.1">
    <property type="nucleotide sequence ID" value="NZ_CP014028.1"/>
</dbReference>
<gene>
    <name evidence="10" type="ORF">O9570_09760</name>
</gene>
<dbReference type="KEGG" id="axx:ERS451415_03773"/>